<proteinExistence type="predicted"/>
<reference evidence="5 6" key="1">
    <citation type="journal article" date="2018" name="BMC Genomics">
        <title>Genomic evidence for intraspecific hybridization in a clonal and extremely halotolerant yeast.</title>
        <authorList>
            <person name="Gostincar C."/>
            <person name="Stajich J.E."/>
            <person name="Zupancic J."/>
            <person name="Zalar P."/>
            <person name="Gunde-Cimerman N."/>
        </authorList>
    </citation>
    <scope>NUCLEOTIDE SEQUENCE [LARGE SCALE GENOMIC DNA]</scope>
    <source>
        <strain evidence="5 6">EXF-2682</strain>
    </source>
</reference>
<comment type="caution">
    <text evidence="5">The sequence shown here is derived from an EMBL/GenBank/DDBJ whole genome shotgun (WGS) entry which is preliminary data.</text>
</comment>
<dbReference type="InterPro" id="IPR016024">
    <property type="entry name" value="ARM-type_fold"/>
</dbReference>
<dbReference type="Proteomes" id="UP000269276">
    <property type="component" value="Unassembled WGS sequence"/>
</dbReference>
<protein>
    <recommendedName>
        <fullName evidence="4">UNC-45/Cro1/She4 central domain-containing protein</fullName>
    </recommendedName>
</protein>
<dbReference type="VEuPathDB" id="FungiDB:BTJ68_12095"/>
<feature type="domain" description="UNC-45/Cro1/She4 central" evidence="4">
    <location>
        <begin position="223"/>
        <end position="381"/>
    </location>
</feature>
<dbReference type="AlphaFoldDB" id="A0A3M7C3X7"/>
<evidence type="ECO:0000256" key="3">
    <source>
        <dbReference type="SAM" id="MobiDB-lite"/>
    </source>
</evidence>
<dbReference type="PANTHER" id="PTHR45994">
    <property type="entry name" value="FI21225P1"/>
    <property type="match status" value="1"/>
</dbReference>
<dbReference type="SUPFAM" id="SSF48371">
    <property type="entry name" value="ARM repeat"/>
    <property type="match status" value="2"/>
</dbReference>
<evidence type="ECO:0000259" key="4">
    <source>
        <dbReference type="Pfam" id="PF11701"/>
    </source>
</evidence>
<evidence type="ECO:0000256" key="1">
    <source>
        <dbReference type="ARBA" id="ARBA00004496"/>
    </source>
</evidence>
<keyword evidence="2" id="KW-0963">Cytoplasm</keyword>
<dbReference type="Gene3D" id="1.25.10.100">
    <property type="match status" value="1"/>
</dbReference>
<dbReference type="Gene3D" id="1.25.10.10">
    <property type="entry name" value="Leucine-rich Repeat Variant"/>
    <property type="match status" value="1"/>
</dbReference>
<dbReference type="EMBL" id="QWIP01001357">
    <property type="protein sequence ID" value="RMY46832.1"/>
    <property type="molecule type" value="Genomic_DNA"/>
</dbReference>
<dbReference type="GO" id="GO:0051879">
    <property type="term" value="F:Hsp90 protein binding"/>
    <property type="evidence" value="ECO:0007669"/>
    <property type="project" value="TreeGrafter"/>
</dbReference>
<dbReference type="InterPro" id="IPR011989">
    <property type="entry name" value="ARM-like"/>
</dbReference>
<comment type="subcellular location">
    <subcellularLocation>
        <location evidence="1">Cytoplasm</location>
    </subcellularLocation>
</comment>
<evidence type="ECO:0000313" key="5">
    <source>
        <dbReference type="EMBL" id="RMY46832.1"/>
    </source>
</evidence>
<dbReference type="Pfam" id="PF11701">
    <property type="entry name" value="UNC45-central"/>
    <property type="match status" value="1"/>
</dbReference>
<dbReference type="InterPro" id="IPR024660">
    <property type="entry name" value="UCS_central_dom"/>
</dbReference>
<dbReference type="PANTHER" id="PTHR45994:SF1">
    <property type="entry name" value="FI21225P1"/>
    <property type="match status" value="1"/>
</dbReference>
<evidence type="ECO:0000313" key="6">
    <source>
        <dbReference type="Proteomes" id="UP000269276"/>
    </source>
</evidence>
<dbReference type="OrthoDB" id="5574718at2759"/>
<organism evidence="5 6">
    <name type="scientific">Hortaea werneckii</name>
    <name type="common">Black yeast</name>
    <name type="synonym">Cladosporium werneckii</name>
    <dbReference type="NCBI Taxonomy" id="91943"/>
    <lineage>
        <taxon>Eukaryota</taxon>
        <taxon>Fungi</taxon>
        <taxon>Dikarya</taxon>
        <taxon>Ascomycota</taxon>
        <taxon>Pezizomycotina</taxon>
        <taxon>Dothideomycetes</taxon>
        <taxon>Dothideomycetidae</taxon>
        <taxon>Mycosphaerellales</taxon>
        <taxon>Teratosphaeriaceae</taxon>
        <taxon>Hortaea</taxon>
    </lineage>
</organism>
<feature type="region of interest" description="Disordered" evidence="3">
    <location>
        <begin position="462"/>
        <end position="491"/>
    </location>
</feature>
<dbReference type="GO" id="GO:0005737">
    <property type="term" value="C:cytoplasm"/>
    <property type="evidence" value="ECO:0007669"/>
    <property type="project" value="UniProtKB-SubCell"/>
</dbReference>
<name>A0A3M7C3X7_HORWE</name>
<evidence type="ECO:0000256" key="2">
    <source>
        <dbReference type="ARBA" id="ARBA00022490"/>
    </source>
</evidence>
<sequence>MSPNEDVSSKLSTLLSQVDDASRINELSKAAALLREASQLAPQDEDIKRRWVSLQQREAGNSESLTTIKTYIESREEDARKNAIQALSKKQLTPVEASEAFDLLLGSSSDLPSLDEVLSTLLGRQIEVRRLVAKKVSTSATEAFEQLSPCGDETFRAFTGLLFDKSLWPTKDAQQTAQQDLFRLCIASLIDAGVERPDRLMKAVARQLAVQPENVVSLIDEDVFDIVLSELDIRHDNSLRSQAMVAMSRLLEVSKEDGEKLFASFVTNHVAKKTNDDLIMAFSAASSVFPVLPAVASRLFLTEGFVQGLVPHLERNSEAAASGKKKSKSLEQAALELLSAACVDKSCRELIRKYCSDWLQSVSEERNGVQEALAALVLAKINEESVDQVTDKLSGLVIGGDNERDQAVEGLAYTSLQPKVKEKIASNNALLTELVAVLKDRPTAAFGALTVLSNLTAYRKPQSEESKKMSQLKAYANSSKPAPEDPLDDDKNVTVRCKSVLDKDVIPALVARCKQSTSPAIIALVVRILLSLSKEQKHRASMAQQGATRLLLQIIERTSQTDKSTSEASLIERTASHALARLLISINPAHVFTSGLPVTSAVSSLLPLLTADHPNDNNTTSERDLLPTFETLLALTNLASMSDPTAADLLTRSATPQIEDLLFSTHPLIQRATVELLCNLMSHPSGVSLFVLSDSADAKRRLHILFALTTSGDLGTRRAAGGALAMLTEWDLAQDAVVSAPEGKGVKAVLALCGDEESEEVRHRGFVCLSNLVQGLGGVGEKARKVVRELKGQEVLTGAMKRSRNPEVLEVGVEVLKVLV</sequence>
<gene>
    <name evidence="5" type="ORF">D0863_15764</name>
</gene>
<accession>A0A3M7C3X7</accession>